<evidence type="ECO:0000256" key="10">
    <source>
        <dbReference type="SAM" id="MobiDB-lite"/>
    </source>
</evidence>
<evidence type="ECO:0000256" key="1">
    <source>
        <dbReference type="ARBA" id="ARBA00004772"/>
    </source>
</evidence>
<dbReference type="InterPro" id="IPR036108">
    <property type="entry name" value="4pyrrol_syn_uPrphyn_synt_sf"/>
</dbReference>
<evidence type="ECO:0000313" key="13">
    <source>
        <dbReference type="Proteomes" id="UP000632740"/>
    </source>
</evidence>
<dbReference type="InterPro" id="IPR039793">
    <property type="entry name" value="UROS/Hem4"/>
</dbReference>
<evidence type="ECO:0000259" key="11">
    <source>
        <dbReference type="Pfam" id="PF02602"/>
    </source>
</evidence>
<dbReference type="EC" id="4.2.1.75" evidence="3 9"/>
<evidence type="ECO:0000256" key="3">
    <source>
        <dbReference type="ARBA" id="ARBA00013109"/>
    </source>
</evidence>
<evidence type="ECO:0000256" key="9">
    <source>
        <dbReference type="RuleBase" id="RU366031"/>
    </source>
</evidence>
<evidence type="ECO:0000256" key="8">
    <source>
        <dbReference type="ARBA" id="ARBA00048617"/>
    </source>
</evidence>
<dbReference type="EMBL" id="BONK01000009">
    <property type="protein sequence ID" value="GIG21946.1"/>
    <property type="molecule type" value="Genomic_DNA"/>
</dbReference>
<feature type="region of interest" description="Disordered" evidence="10">
    <location>
        <begin position="274"/>
        <end position="344"/>
    </location>
</feature>
<protein>
    <recommendedName>
        <fullName evidence="7 9">Uroporphyrinogen-III synthase</fullName>
        <ecNumber evidence="3 9">4.2.1.75</ecNumber>
    </recommendedName>
</protein>
<dbReference type="Pfam" id="PF02602">
    <property type="entry name" value="HEM4"/>
    <property type="match status" value="1"/>
</dbReference>
<evidence type="ECO:0000256" key="2">
    <source>
        <dbReference type="ARBA" id="ARBA00008133"/>
    </source>
</evidence>
<dbReference type="InterPro" id="IPR003754">
    <property type="entry name" value="4pyrrol_synth_uPrphyn_synth"/>
</dbReference>
<reference evidence="12" key="1">
    <citation type="submission" date="2021-01" db="EMBL/GenBank/DDBJ databases">
        <title>Whole genome shotgun sequence of Cellulomonas chitinilytica NBRC 110799.</title>
        <authorList>
            <person name="Komaki H."/>
            <person name="Tamura T."/>
        </authorList>
    </citation>
    <scope>NUCLEOTIDE SEQUENCE</scope>
    <source>
        <strain evidence="12">NBRC 110799</strain>
    </source>
</reference>
<dbReference type="AlphaFoldDB" id="A0A919P5E6"/>
<dbReference type="GO" id="GO:0006780">
    <property type="term" value="P:uroporphyrinogen III biosynthetic process"/>
    <property type="evidence" value="ECO:0007669"/>
    <property type="project" value="UniProtKB-UniRule"/>
</dbReference>
<comment type="similarity">
    <text evidence="2 9">Belongs to the uroporphyrinogen-III synthase family.</text>
</comment>
<feature type="compositionally biased region" description="Low complexity" evidence="10">
    <location>
        <begin position="274"/>
        <end position="288"/>
    </location>
</feature>
<feature type="domain" description="Tetrapyrrole biosynthesis uroporphyrinogen III synthase" evidence="11">
    <location>
        <begin position="34"/>
        <end position="262"/>
    </location>
</feature>
<sequence length="344" mass="33812">MNDRPAALAGPPTGPLAGWRVLVPRPVAGSSPAAVALAAVGAEAVLVPLVATVPPDDVTALDDTLLALGAGWYGWLAVTSAAAVTVLEARAAAGGTTLATLVATGGVTVAAVGPGTARALREAGVEVQLVPRGESTAAALVSAWPAPDARPRVLFPRGDLAAPTFADGLRARGWRVDDVVAYRTVPAPPPPEDVRAAWSSGEIRAALLTSASTVRELHDRLGTPPARTLLVAIGPTTAAEAARLGLPLAGIAATQTMAGLVAALVDAAAVAEGRTAPAADTTGEATDGATDDRVARSAVTGSGDAASPPGAAPPQPRAGGTFVSPAATPSVPQQPGAPGPEEIA</sequence>
<evidence type="ECO:0000256" key="6">
    <source>
        <dbReference type="ARBA" id="ARBA00037589"/>
    </source>
</evidence>
<dbReference type="SUPFAM" id="SSF69618">
    <property type="entry name" value="HemD-like"/>
    <property type="match status" value="1"/>
</dbReference>
<evidence type="ECO:0000256" key="4">
    <source>
        <dbReference type="ARBA" id="ARBA00023239"/>
    </source>
</evidence>
<dbReference type="Gene3D" id="3.40.50.10090">
    <property type="match status" value="2"/>
</dbReference>
<dbReference type="GO" id="GO:0006782">
    <property type="term" value="P:protoporphyrinogen IX biosynthetic process"/>
    <property type="evidence" value="ECO:0007669"/>
    <property type="project" value="UniProtKB-UniRule"/>
</dbReference>
<keyword evidence="4 9" id="KW-0456">Lyase</keyword>
<dbReference type="PANTHER" id="PTHR38042:SF1">
    <property type="entry name" value="UROPORPHYRINOGEN-III SYNTHASE, CHLOROPLASTIC"/>
    <property type="match status" value="1"/>
</dbReference>
<dbReference type="GO" id="GO:0004852">
    <property type="term" value="F:uroporphyrinogen-III synthase activity"/>
    <property type="evidence" value="ECO:0007669"/>
    <property type="project" value="UniProtKB-UniRule"/>
</dbReference>
<comment type="caution">
    <text evidence="12">The sequence shown here is derived from an EMBL/GenBank/DDBJ whole genome shotgun (WGS) entry which is preliminary data.</text>
</comment>
<evidence type="ECO:0000313" key="12">
    <source>
        <dbReference type="EMBL" id="GIG21946.1"/>
    </source>
</evidence>
<comment type="pathway">
    <text evidence="1 9">Porphyrin-containing compound metabolism; protoporphyrin-IX biosynthesis; coproporphyrinogen-III from 5-aminolevulinate: step 3/4.</text>
</comment>
<accession>A0A919P5E6</accession>
<gene>
    <name evidence="12" type="ORF">Cch01nite_26700</name>
</gene>
<keyword evidence="5 9" id="KW-0627">Porphyrin biosynthesis</keyword>
<dbReference type="RefSeq" id="WP_203755572.1">
    <property type="nucleotide sequence ID" value="NZ_BONK01000009.1"/>
</dbReference>
<dbReference type="CDD" id="cd06578">
    <property type="entry name" value="HemD"/>
    <property type="match status" value="1"/>
</dbReference>
<keyword evidence="13" id="KW-1185">Reference proteome</keyword>
<dbReference type="PANTHER" id="PTHR38042">
    <property type="entry name" value="UROPORPHYRINOGEN-III SYNTHASE, CHLOROPLASTIC"/>
    <property type="match status" value="1"/>
</dbReference>
<evidence type="ECO:0000256" key="5">
    <source>
        <dbReference type="ARBA" id="ARBA00023244"/>
    </source>
</evidence>
<organism evidence="12 13">
    <name type="scientific">Cellulomonas chitinilytica</name>
    <dbReference type="NCBI Taxonomy" id="398759"/>
    <lineage>
        <taxon>Bacteria</taxon>
        <taxon>Bacillati</taxon>
        <taxon>Actinomycetota</taxon>
        <taxon>Actinomycetes</taxon>
        <taxon>Micrococcales</taxon>
        <taxon>Cellulomonadaceae</taxon>
        <taxon>Cellulomonas</taxon>
    </lineage>
</organism>
<evidence type="ECO:0000256" key="7">
    <source>
        <dbReference type="ARBA" id="ARBA00040167"/>
    </source>
</evidence>
<proteinExistence type="inferred from homology"/>
<comment type="catalytic activity">
    <reaction evidence="8 9">
        <text>hydroxymethylbilane = uroporphyrinogen III + H2O</text>
        <dbReference type="Rhea" id="RHEA:18965"/>
        <dbReference type="ChEBI" id="CHEBI:15377"/>
        <dbReference type="ChEBI" id="CHEBI:57308"/>
        <dbReference type="ChEBI" id="CHEBI:57845"/>
        <dbReference type="EC" id="4.2.1.75"/>
    </reaction>
</comment>
<comment type="function">
    <text evidence="6 9">Catalyzes cyclization of the linear tetrapyrrole, hydroxymethylbilane, to the macrocyclic uroporphyrinogen III.</text>
</comment>
<dbReference type="Proteomes" id="UP000632740">
    <property type="component" value="Unassembled WGS sequence"/>
</dbReference>
<name>A0A919P5E6_9CELL</name>